<dbReference type="STRING" id="93759.A0A1R3HK70"/>
<feature type="compositionally biased region" description="Low complexity" evidence="1">
    <location>
        <begin position="38"/>
        <end position="55"/>
    </location>
</feature>
<dbReference type="Proteomes" id="UP000187203">
    <property type="component" value="Unassembled WGS sequence"/>
</dbReference>
<feature type="region of interest" description="Disordered" evidence="1">
    <location>
        <begin position="13"/>
        <end position="55"/>
    </location>
</feature>
<keyword evidence="2" id="KW-1133">Transmembrane helix</keyword>
<evidence type="ECO:0000256" key="2">
    <source>
        <dbReference type="SAM" id="Phobius"/>
    </source>
</evidence>
<evidence type="ECO:0008006" key="5">
    <source>
        <dbReference type="Google" id="ProtNLM"/>
    </source>
</evidence>
<evidence type="ECO:0000256" key="1">
    <source>
        <dbReference type="SAM" id="MobiDB-lite"/>
    </source>
</evidence>
<evidence type="ECO:0000313" key="4">
    <source>
        <dbReference type="Proteomes" id="UP000187203"/>
    </source>
</evidence>
<feature type="region of interest" description="Disordered" evidence="1">
    <location>
        <begin position="232"/>
        <end position="270"/>
    </location>
</feature>
<dbReference type="PANTHER" id="PTHR35275">
    <property type="entry name" value="ZCF37"/>
    <property type="match status" value="1"/>
</dbReference>
<name>A0A1R3HK70_9ROSI</name>
<dbReference type="OrthoDB" id="1932497at2759"/>
<dbReference type="PANTHER" id="PTHR35275:SF3">
    <property type="entry name" value="PUTATIVE-RELATED"/>
    <property type="match status" value="1"/>
</dbReference>
<feature type="transmembrane region" description="Helical" evidence="2">
    <location>
        <begin position="208"/>
        <end position="226"/>
    </location>
</feature>
<dbReference type="AlphaFoldDB" id="A0A1R3HK70"/>
<evidence type="ECO:0000313" key="3">
    <source>
        <dbReference type="EMBL" id="OMO70777.1"/>
    </source>
</evidence>
<sequence>MFQPFICGSSTLNHEEEDDNSNLFCSSPVSTPRKSGRNSFCKSHNNKNNKNPYSNRGLDKFSALLAELEEKRQKIYSQTGSQDTFVRFVYKNSTECVPIVVKVKDKKEEENKKKFIDDSTKDHRTETNVVSEEKVMDKHPIETLNEGKEVIKKILQSVNEEADVIKKKKKRFSWNKELQKWRRPSYYLPAFVILILLFLMFFGRSVTILFTCIGWYIVPIIQGESSGNVRRMKKKKDYGRKLSESKLVNEGFSSPRSKQSSPARDHHRKS</sequence>
<dbReference type="InterPro" id="IPR045880">
    <property type="entry name" value="ZCF37"/>
</dbReference>
<feature type="compositionally biased region" description="Polar residues" evidence="1">
    <location>
        <begin position="251"/>
        <end position="262"/>
    </location>
</feature>
<comment type="caution">
    <text evidence="3">The sequence shown here is derived from an EMBL/GenBank/DDBJ whole genome shotgun (WGS) entry which is preliminary data.</text>
</comment>
<organism evidence="3 4">
    <name type="scientific">Corchorus olitorius</name>
    <dbReference type="NCBI Taxonomy" id="93759"/>
    <lineage>
        <taxon>Eukaryota</taxon>
        <taxon>Viridiplantae</taxon>
        <taxon>Streptophyta</taxon>
        <taxon>Embryophyta</taxon>
        <taxon>Tracheophyta</taxon>
        <taxon>Spermatophyta</taxon>
        <taxon>Magnoliopsida</taxon>
        <taxon>eudicotyledons</taxon>
        <taxon>Gunneridae</taxon>
        <taxon>Pentapetalae</taxon>
        <taxon>rosids</taxon>
        <taxon>malvids</taxon>
        <taxon>Malvales</taxon>
        <taxon>Malvaceae</taxon>
        <taxon>Grewioideae</taxon>
        <taxon>Apeibeae</taxon>
        <taxon>Corchorus</taxon>
    </lineage>
</organism>
<keyword evidence="2" id="KW-0812">Transmembrane</keyword>
<dbReference type="EMBL" id="AWUE01019949">
    <property type="protein sequence ID" value="OMO70777.1"/>
    <property type="molecule type" value="Genomic_DNA"/>
</dbReference>
<feature type="transmembrane region" description="Helical" evidence="2">
    <location>
        <begin position="186"/>
        <end position="202"/>
    </location>
</feature>
<reference evidence="4" key="1">
    <citation type="submission" date="2013-09" db="EMBL/GenBank/DDBJ databases">
        <title>Corchorus olitorius genome sequencing.</title>
        <authorList>
            <person name="Alam M."/>
            <person name="Haque M.S."/>
            <person name="Islam M.S."/>
            <person name="Emdad E.M."/>
            <person name="Islam M.M."/>
            <person name="Ahmed B."/>
            <person name="Halim A."/>
            <person name="Hossen Q.M.M."/>
            <person name="Hossain M.Z."/>
            <person name="Ahmed R."/>
            <person name="Khan M.M."/>
            <person name="Islam R."/>
            <person name="Rashid M.M."/>
            <person name="Khan S.A."/>
            <person name="Rahman M.S."/>
            <person name="Alam M."/>
            <person name="Yahiya A.S."/>
            <person name="Khan M.S."/>
            <person name="Azam M.S."/>
            <person name="Haque T."/>
            <person name="Lashkar M.Z.H."/>
            <person name="Akhand A.I."/>
            <person name="Morshed G."/>
            <person name="Roy S."/>
            <person name="Uddin K.S."/>
            <person name="Rabeya T."/>
            <person name="Hossain A.S."/>
            <person name="Chowdhury A."/>
            <person name="Snigdha A.R."/>
            <person name="Mortoza M.S."/>
            <person name="Matin S.A."/>
            <person name="Hoque S.M.E."/>
            <person name="Islam M.K."/>
            <person name="Roy D.K."/>
            <person name="Haider R."/>
            <person name="Moosa M.M."/>
            <person name="Elias S.M."/>
            <person name="Hasan A.M."/>
            <person name="Jahan S."/>
            <person name="Shafiuddin M."/>
            <person name="Mahmood N."/>
            <person name="Shommy N.S."/>
        </authorList>
    </citation>
    <scope>NUCLEOTIDE SEQUENCE [LARGE SCALE GENOMIC DNA]</scope>
    <source>
        <strain evidence="4">cv. O-4</strain>
    </source>
</reference>
<gene>
    <name evidence="3" type="ORF">COLO4_28502</name>
</gene>
<accession>A0A1R3HK70</accession>
<feature type="compositionally biased region" description="Polar residues" evidence="1">
    <location>
        <begin position="21"/>
        <end position="33"/>
    </location>
</feature>
<protein>
    <recommendedName>
        <fullName evidence="5">ZCF37</fullName>
    </recommendedName>
</protein>
<proteinExistence type="predicted"/>
<keyword evidence="2" id="KW-0472">Membrane</keyword>
<keyword evidence="4" id="KW-1185">Reference proteome</keyword>